<gene>
    <name evidence="3" type="primary">czcO_1</name>
    <name evidence="3" type="ORF">A8U91_00472</name>
</gene>
<dbReference type="AlphaFoldDB" id="A0A1B8P1I7"/>
<protein>
    <submittedName>
        <fullName evidence="3">Putative oxidoreductase CzcO</fullName>
        <ecNumber evidence="3">1.-.-.-</ecNumber>
    </submittedName>
</protein>
<dbReference type="InterPro" id="IPR050982">
    <property type="entry name" value="Auxin_biosynth/cation_transpt"/>
</dbReference>
<sequence>MGYHRQPYCVIVGGGQGGIALAARLKQLNVPTIVVEKNPRAGDSWRNRYKSLCLHDPVWYDHLPYIPFPDNWPIFAPKDKIGDWLEMYTKVMEINYWNSTECESAHFDDVSGEWIIKVNRDGERITLRPQQLVLATGMSGMPNVPHFPGPKVSRVSNSTPASTPGRMPIAARSASWWAPIIPPTTSVRRSGSTMPM</sequence>
<evidence type="ECO:0000256" key="1">
    <source>
        <dbReference type="ARBA" id="ARBA00023002"/>
    </source>
</evidence>
<comment type="caution">
    <text evidence="3">The sequence shown here is derived from an EMBL/GenBank/DDBJ whole genome shotgun (WGS) entry which is preliminary data.</text>
</comment>
<accession>A0A1B8P1I7</accession>
<evidence type="ECO:0000313" key="3">
    <source>
        <dbReference type="EMBL" id="OBX36136.1"/>
    </source>
</evidence>
<evidence type="ECO:0000259" key="2">
    <source>
        <dbReference type="Pfam" id="PF07992"/>
    </source>
</evidence>
<dbReference type="PANTHER" id="PTHR43539:SF68">
    <property type="entry name" value="FLAVIN-BINDING MONOOXYGENASE-LIKE PROTEIN (AFU_ORTHOLOGUE AFUA_4G09220)"/>
    <property type="match status" value="1"/>
</dbReference>
<dbReference type="Proteomes" id="UP000092504">
    <property type="component" value="Unassembled WGS sequence"/>
</dbReference>
<organism evidence="3 4">
    <name type="scientific">Halomonas elongata</name>
    <dbReference type="NCBI Taxonomy" id="2746"/>
    <lineage>
        <taxon>Bacteria</taxon>
        <taxon>Pseudomonadati</taxon>
        <taxon>Pseudomonadota</taxon>
        <taxon>Gammaproteobacteria</taxon>
        <taxon>Oceanospirillales</taxon>
        <taxon>Halomonadaceae</taxon>
        <taxon>Halomonas</taxon>
    </lineage>
</organism>
<feature type="domain" description="FAD/NAD(P)-binding" evidence="2">
    <location>
        <begin position="9"/>
        <end position="150"/>
    </location>
</feature>
<dbReference type="InterPro" id="IPR023753">
    <property type="entry name" value="FAD/NAD-binding_dom"/>
</dbReference>
<dbReference type="GO" id="GO:0050660">
    <property type="term" value="F:flavin adenine dinucleotide binding"/>
    <property type="evidence" value="ECO:0007669"/>
    <property type="project" value="TreeGrafter"/>
</dbReference>
<dbReference type="Pfam" id="PF07992">
    <property type="entry name" value="Pyr_redox_2"/>
    <property type="match status" value="1"/>
</dbReference>
<dbReference type="EMBL" id="MAJD01000001">
    <property type="protein sequence ID" value="OBX36136.1"/>
    <property type="molecule type" value="Genomic_DNA"/>
</dbReference>
<dbReference type="Gene3D" id="3.50.50.60">
    <property type="entry name" value="FAD/NAD(P)-binding domain"/>
    <property type="match status" value="1"/>
</dbReference>
<reference evidence="3 4" key="1">
    <citation type="submission" date="2016-06" db="EMBL/GenBank/DDBJ databases">
        <title>Genome sequence of halotolerant plant growth promoting strain of Halomonas elongata HEK1 isolated from salterns of Rann of Kutch, Gujarat, India.</title>
        <authorList>
            <person name="Gaba S."/>
            <person name="Singh R.N."/>
            <person name="Abrol S."/>
            <person name="Kaushik R."/>
            <person name="Saxena A.K."/>
        </authorList>
    </citation>
    <scope>NUCLEOTIDE SEQUENCE [LARGE SCALE GENOMIC DNA]</scope>
    <source>
        <strain evidence="3 4">HEK1</strain>
    </source>
</reference>
<dbReference type="GO" id="GO:0004497">
    <property type="term" value="F:monooxygenase activity"/>
    <property type="evidence" value="ECO:0007669"/>
    <property type="project" value="TreeGrafter"/>
</dbReference>
<name>A0A1B8P1I7_HALEL</name>
<evidence type="ECO:0000313" key="4">
    <source>
        <dbReference type="Proteomes" id="UP000092504"/>
    </source>
</evidence>
<dbReference type="PANTHER" id="PTHR43539">
    <property type="entry name" value="FLAVIN-BINDING MONOOXYGENASE-LIKE PROTEIN (AFU_ORTHOLOGUE AFUA_4G09220)"/>
    <property type="match status" value="1"/>
</dbReference>
<dbReference type="InterPro" id="IPR036188">
    <property type="entry name" value="FAD/NAD-bd_sf"/>
</dbReference>
<dbReference type="SUPFAM" id="SSF51905">
    <property type="entry name" value="FAD/NAD(P)-binding domain"/>
    <property type="match status" value="1"/>
</dbReference>
<dbReference type="EC" id="1.-.-.-" evidence="3"/>
<keyword evidence="1 3" id="KW-0560">Oxidoreductase</keyword>
<proteinExistence type="predicted"/>
<dbReference type="PATRIC" id="fig|2746.7.peg.485"/>